<dbReference type="InterPro" id="IPR057032">
    <property type="entry name" value="MBTPS1_4th"/>
</dbReference>
<proteinExistence type="predicted"/>
<feature type="domain" description="MBTPS1 fourth" evidence="4">
    <location>
        <begin position="289"/>
        <end position="568"/>
    </location>
</feature>
<keyword evidence="2" id="KW-0720">Serine protease</keyword>
<dbReference type="Proteomes" id="UP000311919">
    <property type="component" value="Unassembled WGS sequence"/>
</dbReference>
<protein>
    <submittedName>
        <fullName evidence="6">Membrane-bound transcription factor site-1 protease</fullName>
    </submittedName>
</protein>
<dbReference type="Pfam" id="PF23094">
    <property type="entry name" value="MBTPS1_3rd"/>
    <property type="match status" value="1"/>
</dbReference>
<dbReference type="AlphaFoldDB" id="A0A4Z2CQU5"/>
<evidence type="ECO:0000313" key="6">
    <source>
        <dbReference type="EMBL" id="TNN06637.1"/>
    </source>
</evidence>
<dbReference type="OrthoDB" id="1740355at2759"/>
<evidence type="ECO:0000256" key="1">
    <source>
        <dbReference type="ARBA" id="ARBA00022670"/>
    </source>
</evidence>
<keyword evidence="1 6" id="KW-0645">Protease</keyword>
<feature type="transmembrane region" description="Helical" evidence="3">
    <location>
        <begin position="751"/>
        <end position="778"/>
    </location>
</feature>
<dbReference type="InterPro" id="IPR057060">
    <property type="entry name" value="MBTPS1_3rd"/>
</dbReference>
<dbReference type="GO" id="GO:0005794">
    <property type="term" value="C:Golgi apparatus"/>
    <property type="evidence" value="ECO:0007669"/>
    <property type="project" value="TreeGrafter"/>
</dbReference>
<keyword evidence="7" id="KW-1185">Reference proteome</keyword>
<keyword evidence="3" id="KW-1133">Transmembrane helix</keyword>
<evidence type="ECO:0000256" key="2">
    <source>
        <dbReference type="ARBA" id="ARBA00022825"/>
    </source>
</evidence>
<keyword evidence="3" id="KW-0812">Transmembrane</keyword>
<organism evidence="6 7">
    <name type="scientific">Schistosoma japonicum</name>
    <name type="common">Blood fluke</name>
    <dbReference type="NCBI Taxonomy" id="6182"/>
    <lineage>
        <taxon>Eukaryota</taxon>
        <taxon>Metazoa</taxon>
        <taxon>Spiralia</taxon>
        <taxon>Lophotrochozoa</taxon>
        <taxon>Platyhelminthes</taxon>
        <taxon>Trematoda</taxon>
        <taxon>Digenea</taxon>
        <taxon>Strigeidida</taxon>
        <taxon>Schistosomatoidea</taxon>
        <taxon>Schistosomatidae</taxon>
        <taxon>Schistosoma</taxon>
    </lineage>
</organism>
<evidence type="ECO:0000256" key="3">
    <source>
        <dbReference type="SAM" id="Phobius"/>
    </source>
</evidence>
<evidence type="ECO:0000313" key="7">
    <source>
        <dbReference type="Proteomes" id="UP000311919"/>
    </source>
</evidence>
<dbReference type="EMBL" id="SKCS01000456">
    <property type="protein sequence ID" value="TNN06637.1"/>
    <property type="molecule type" value="Genomic_DNA"/>
</dbReference>
<dbReference type="GO" id="GO:0004252">
    <property type="term" value="F:serine-type endopeptidase activity"/>
    <property type="evidence" value="ECO:0007669"/>
    <property type="project" value="TreeGrafter"/>
</dbReference>
<dbReference type="Pfam" id="PF23090">
    <property type="entry name" value="MBTPS1_4th"/>
    <property type="match status" value="1"/>
</dbReference>
<comment type="caution">
    <text evidence="6">The sequence shown here is derived from an EMBL/GenBank/DDBJ whole genome shotgun (WGS) entry which is preliminary data.</text>
</comment>
<dbReference type="InterPro" id="IPR050131">
    <property type="entry name" value="Peptidase_S8_subtilisin-like"/>
</dbReference>
<feature type="domain" description="MBTPS1 third" evidence="5">
    <location>
        <begin position="153"/>
        <end position="288"/>
    </location>
</feature>
<keyword evidence="2" id="KW-0378">Hydrolase</keyword>
<reference evidence="6 7" key="1">
    <citation type="submission" date="2019-03" db="EMBL/GenBank/DDBJ databases">
        <title>An improved genome assembly of the fluke Schistosoma japonicum.</title>
        <authorList>
            <person name="Hu W."/>
            <person name="Luo F."/>
            <person name="Yin M."/>
            <person name="Mo X."/>
            <person name="Sun C."/>
            <person name="Wu Q."/>
            <person name="Zhu B."/>
            <person name="Xiang M."/>
            <person name="Wang J."/>
            <person name="Wang Y."/>
            <person name="Zhang T."/>
            <person name="Xu B."/>
            <person name="Zheng H."/>
            <person name="Feng Z."/>
        </authorList>
    </citation>
    <scope>NUCLEOTIDE SEQUENCE [LARGE SCALE GENOMIC DNA]</scope>
    <source>
        <strain evidence="6">HuSjv2</strain>
        <tissue evidence="6">Worms</tissue>
    </source>
</reference>
<dbReference type="PANTHER" id="PTHR43806">
    <property type="entry name" value="PEPTIDASE S8"/>
    <property type="match status" value="1"/>
</dbReference>
<sequence length="851" mass="97232">MNGAVSSLCWESGCVGVVIFVYRWNIGYTHWEIWYYAWFDGFTAKAAVMLVSCYYKSLFVGAALNHNANLLNYDNSSNSLTTHSFVPVNPISIKQALIASANQLDSVRVFGTNSIKWSQETDQSSMFEQGAGLVNLQSALQIVQRMKPQASLFPSYLDLTQCPYMWPYCSQPLYSSMHPIIFNITILNSMNVIGRITQQPIYHPYIHHNGHRLHVGVSYSQYLWPWVGYLAVYLSVASDSLNDTIPSSRFSGIAEGYISLVVESYDNVKNLSLSTNLRLPIKANIVPTPHRSKRILFDQFHSIHYPSGFIPRDDLTRSKEPLDWLGDHLHTNFLDLYIHLRRKNYFIEISTSTFDCFNASNYGTLLIVDPEEEFFPHEVRKLFVDITEKGLSLIVFADWYNTSVMHSIRFYDTNTRRLWTPDTGGCNLPALNELLQPFNIELGDSVFAGNYHIGHRTVSYHSGSSLKKFPIQNIGNHSGRGVLLKANLVDIGSQFIQHAYQHDTNFKNTELVINLEPNNLRLWTPIENETNEMGRLSIYGDSDCLSSTHLNSNCFWLLDALLQFSTSTKGRIPRTLIEQMFSPNTDVWIDPLLTTPLRRENSQLNLYSNVIRKEWNLSTVNRKYLPSEAYSPVKVSCFVASITSIQFDRGEPNESLYHSQSLLLYPPEVMIDPLKTLYNNHHCHYAVSSTLTSDKNFIIFNQLKLYLNAWISLNNESSFICLIGFIILLIVICYFYRVFVVYLYDASYTLLYFIIGTGLHMIRYGLVRILFMLYSLLWCHCISDNLSRILRRFDTSTVCTTTTTTTSSRSLLLKSSPRSSSSASSSSMNITMMSVLESSQHNKPHDVHVYA</sequence>
<name>A0A4Z2CQU5_SCHJA</name>
<dbReference type="GO" id="GO:0006508">
    <property type="term" value="P:proteolysis"/>
    <property type="evidence" value="ECO:0007669"/>
    <property type="project" value="UniProtKB-KW"/>
</dbReference>
<feature type="transmembrane region" description="Helical" evidence="3">
    <location>
        <begin position="722"/>
        <end position="744"/>
    </location>
</feature>
<dbReference type="PANTHER" id="PTHR43806:SF7">
    <property type="entry name" value="MEMBRANE-BOUND TRANSCRIPTION FACTOR SITE-1 PROTEASE"/>
    <property type="match status" value="1"/>
</dbReference>
<gene>
    <name evidence="6" type="ORF">EWB00_008278</name>
</gene>
<keyword evidence="3" id="KW-0472">Membrane</keyword>
<dbReference type="STRING" id="6182.A0A4Z2CQU5"/>
<evidence type="ECO:0000259" key="4">
    <source>
        <dbReference type="Pfam" id="PF23090"/>
    </source>
</evidence>
<evidence type="ECO:0000259" key="5">
    <source>
        <dbReference type="Pfam" id="PF23094"/>
    </source>
</evidence>
<accession>A0A4Z2CQU5</accession>